<keyword evidence="4 6" id="KW-0488">Methylation</keyword>
<dbReference type="Pfam" id="PF03462">
    <property type="entry name" value="PCRF"/>
    <property type="match status" value="1"/>
</dbReference>
<dbReference type="InterPro" id="IPR005139">
    <property type="entry name" value="PCRF"/>
</dbReference>
<evidence type="ECO:0000256" key="6">
    <source>
        <dbReference type="HAMAP-Rule" id="MF_00094"/>
    </source>
</evidence>
<keyword evidence="5 6" id="KW-0648">Protein biosynthesis</keyword>
<accession>A0A6N7X0E0</accession>
<feature type="coiled-coil region" evidence="7">
    <location>
        <begin position="48"/>
        <end position="79"/>
    </location>
</feature>
<keyword evidence="10" id="KW-1185">Reference proteome</keyword>
<dbReference type="SMART" id="SM00937">
    <property type="entry name" value="PCRF"/>
    <property type="match status" value="1"/>
</dbReference>
<dbReference type="InterPro" id="IPR000352">
    <property type="entry name" value="Pep_chain_release_fac_I"/>
</dbReference>
<dbReference type="Gene3D" id="3.30.160.20">
    <property type="match status" value="1"/>
</dbReference>
<dbReference type="SUPFAM" id="SSF75620">
    <property type="entry name" value="Release factor"/>
    <property type="match status" value="1"/>
</dbReference>
<sequence>MEDQSFWEDSERSNKYLQENKAISNQIEDYEVLFSMYEEIGIYIELSMEAESEEQDDIERNLKEQIESTQKKLDEMTMKLLFKGEYDDNNAILSINSGTGGLDAQDWSQMILRMYIRWAEGRGFTVKLLDLISDTEAGIKTATLLIKGTHSYGYLKSEKGVHRLVRISPFDSSGKRHTSFASVDVTPEIDDDVEIEINSSDLKIDTYRASGAGGQHVNTTDSAVRITHLPTGVVVQCQNERSQHTNRDVAMKLLKAKLIQLKEEEKKEKIEDLQGKYNQITWGSQIRSYVFQPYKLVKDHRTNFDNTNVDSVMDGDLDGFMFEYLKSL</sequence>
<evidence type="ECO:0000256" key="3">
    <source>
        <dbReference type="ARBA" id="ARBA00019192"/>
    </source>
</evidence>
<comment type="caution">
    <text evidence="9">The sequence shown here is derived from an EMBL/GenBank/DDBJ whole genome shotgun (WGS) entry which is preliminary data.</text>
</comment>
<evidence type="ECO:0000259" key="8">
    <source>
        <dbReference type="PROSITE" id="PS00745"/>
    </source>
</evidence>
<dbReference type="InterPro" id="IPR045853">
    <property type="entry name" value="Pep_chain_release_fac_I_sf"/>
</dbReference>
<evidence type="ECO:0000256" key="2">
    <source>
        <dbReference type="ARBA" id="ARBA00010835"/>
    </source>
</evidence>
<comment type="subcellular location">
    <subcellularLocation>
        <location evidence="6">Cytoplasm</location>
    </subcellularLocation>
</comment>
<keyword evidence="7" id="KW-0175">Coiled coil</keyword>
<keyword evidence="6" id="KW-0963">Cytoplasm</keyword>
<comment type="similarity">
    <text evidence="2 6">Belongs to the prokaryotic/mitochondrial release factor family.</text>
</comment>
<protein>
    <recommendedName>
        <fullName evidence="3 6">Peptide chain release factor 2</fullName>
        <shortName evidence="6">RF-2</shortName>
    </recommendedName>
</protein>
<evidence type="ECO:0000313" key="10">
    <source>
        <dbReference type="Proteomes" id="UP000440713"/>
    </source>
</evidence>
<dbReference type="Gene3D" id="1.20.58.410">
    <property type="entry name" value="Release factor"/>
    <property type="match status" value="1"/>
</dbReference>
<gene>
    <name evidence="6" type="primary">prfB</name>
    <name evidence="9" type="ORF">FYJ71_05550</name>
</gene>
<evidence type="ECO:0000256" key="1">
    <source>
        <dbReference type="ARBA" id="ARBA00002613"/>
    </source>
</evidence>
<dbReference type="PROSITE" id="PS00745">
    <property type="entry name" value="RF_PROK_I"/>
    <property type="match status" value="1"/>
</dbReference>
<dbReference type="NCBIfam" id="TIGR00020">
    <property type="entry name" value="prfB"/>
    <property type="match status" value="1"/>
</dbReference>
<organism evidence="9 10">
    <name type="scientific">Peptostreptococcus porci</name>
    <dbReference type="NCBI Taxonomy" id="2652282"/>
    <lineage>
        <taxon>Bacteria</taxon>
        <taxon>Bacillati</taxon>
        <taxon>Bacillota</taxon>
        <taxon>Clostridia</taxon>
        <taxon>Peptostreptococcales</taxon>
        <taxon>Peptostreptococcaceae</taxon>
        <taxon>Peptostreptococcus</taxon>
    </lineage>
</organism>
<dbReference type="GO" id="GO:0016149">
    <property type="term" value="F:translation release factor activity, codon specific"/>
    <property type="evidence" value="ECO:0007669"/>
    <property type="project" value="UniProtKB-UniRule"/>
</dbReference>
<name>A0A6N7X0E0_9FIRM</name>
<dbReference type="PANTHER" id="PTHR43116">
    <property type="entry name" value="PEPTIDE CHAIN RELEASE FACTOR 2"/>
    <property type="match status" value="1"/>
</dbReference>
<feature type="domain" description="Prokaryotic-type class I peptide chain release factors" evidence="8">
    <location>
        <begin position="208"/>
        <end position="224"/>
    </location>
</feature>
<reference evidence="9 10" key="1">
    <citation type="submission" date="2019-08" db="EMBL/GenBank/DDBJ databases">
        <title>In-depth cultivation of the pig gut microbiome towards novel bacterial diversity and tailored functional studies.</title>
        <authorList>
            <person name="Wylensek D."/>
            <person name="Hitch T.C.A."/>
            <person name="Clavel T."/>
        </authorList>
    </citation>
    <scope>NUCLEOTIDE SEQUENCE [LARGE SCALE GENOMIC DNA]</scope>
    <source>
        <strain evidence="9 10">WCA-SAB-591-4A-A</strain>
    </source>
</reference>
<dbReference type="FunFam" id="3.30.160.20:FF:000010">
    <property type="entry name" value="Peptide chain release factor 2"/>
    <property type="match status" value="1"/>
</dbReference>
<comment type="PTM">
    <text evidence="6">Methylated by PrmC. Methylation increases the termination efficiency of RF2.</text>
</comment>
<dbReference type="Proteomes" id="UP000440713">
    <property type="component" value="Unassembled WGS sequence"/>
</dbReference>
<evidence type="ECO:0000256" key="7">
    <source>
        <dbReference type="SAM" id="Coils"/>
    </source>
</evidence>
<evidence type="ECO:0000256" key="5">
    <source>
        <dbReference type="ARBA" id="ARBA00022917"/>
    </source>
</evidence>
<dbReference type="InterPro" id="IPR004374">
    <property type="entry name" value="PrfB"/>
</dbReference>
<evidence type="ECO:0000313" key="9">
    <source>
        <dbReference type="EMBL" id="MST62440.1"/>
    </source>
</evidence>
<proteinExistence type="inferred from homology"/>
<evidence type="ECO:0000256" key="4">
    <source>
        <dbReference type="ARBA" id="ARBA00022481"/>
    </source>
</evidence>
<dbReference type="Gene3D" id="3.30.70.1660">
    <property type="match status" value="1"/>
</dbReference>
<dbReference type="PANTHER" id="PTHR43116:SF3">
    <property type="entry name" value="CLASS I PEPTIDE CHAIN RELEASE FACTOR"/>
    <property type="match status" value="1"/>
</dbReference>
<dbReference type="HAMAP" id="MF_00094">
    <property type="entry name" value="Rel_fac_2"/>
    <property type="match status" value="1"/>
</dbReference>
<dbReference type="GO" id="GO:0005737">
    <property type="term" value="C:cytoplasm"/>
    <property type="evidence" value="ECO:0007669"/>
    <property type="project" value="UniProtKB-SubCell"/>
</dbReference>
<feature type="modified residue" description="N5-methylglutamine" evidence="6">
    <location>
        <position position="215"/>
    </location>
</feature>
<dbReference type="Pfam" id="PF00472">
    <property type="entry name" value="RF-1"/>
    <property type="match status" value="1"/>
</dbReference>
<comment type="function">
    <text evidence="1 6">Peptide chain release factor 2 directs the termination of translation in response to the peptide chain termination codons UGA and UAA.</text>
</comment>
<dbReference type="AlphaFoldDB" id="A0A6N7X0E0"/>
<dbReference type="EMBL" id="VUNE01000002">
    <property type="protein sequence ID" value="MST62440.1"/>
    <property type="molecule type" value="Genomic_DNA"/>
</dbReference>